<accession>A0A4Y2CLN5</accession>
<evidence type="ECO:0000313" key="1">
    <source>
        <dbReference type="EMBL" id="GBM05331.1"/>
    </source>
</evidence>
<dbReference type="OrthoDB" id="6617542at2759"/>
<keyword evidence="2" id="KW-1185">Reference proteome</keyword>
<reference evidence="1 2" key="1">
    <citation type="journal article" date="2019" name="Sci. Rep.">
        <title>Orb-weaving spider Araneus ventricosus genome elucidates the spidroin gene catalogue.</title>
        <authorList>
            <person name="Kono N."/>
            <person name="Nakamura H."/>
            <person name="Ohtoshi R."/>
            <person name="Moran D.A.P."/>
            <person name="Shinohara A."/>
            <person name="Yoshida Y."/>
            <person name="Fujiwara M."/>
            <person name="Mori M."/>
            <person name="Tomita M."/>
            <person name="Arakawa K."/>
        </authorList>
    </citation>
    <scope>NUCLEOTIDE SEQUENCE [LARGE SCALE GENOMIC DNA]</scope>
</reference>
<protein>
    <submittedName>
        <fullName evidence="1">Uncharacterized protein</fullName>
    </submittedName>
</protein>
<dbReference type="Proteomes" id="UP000499080">
    <property type="component" value="Unassembled WGS sequence"/>
</dbReference>
<comment type="caution">
    <text evidence="1">The sequence shown here is derived from an EMBL/GenBank/DDBJ whole genome shotgun (WGS) entry which is preliminary data.</text>
</comment>
<dbReference type="EMBL" id="BGPR01000214">
    <property type="protein sequence ID" value="GBM05331.1"/>
    <property type="molecule type" value="Genomic_DNA"/>
</dbReference>
<organism evidence="1 2">
    <name type="scientific">Araneus ventricosus</name>
    <name type="common">Orbweaver spider</name>
    <name type="synonym">Epeira ventricosa</name>
    <dbReference type="NCBI Taxonomy" id="182803"/>
    <lineage>
        <taxon>Eukaryota</taxon>
        <taxon>Metazoa</taxon>
        <taxon>Ecdysozoa</taxon>
        <taxon>Arthropoda</taxon>
        <taxon>Chelicerata</taxon>
        <taxon>Arachnida</taxon>
        <taxon>Araneae</taxon>
        <taxon>Araneomorphae</taxon>
        <taxon>Entelegynae</taxon>
        <taxon>Araneoidea</taxon>
        <taxon>Araneidae</taxon>
        <taxon>Araneus</taxon>
    </lineage>
</organism>
<dbReference type="AlphaFoldDB" id="A0A4Y2CLN5"/>
<proteinExistence type="predicted"/>
<gene>
    <name evidence="1" type="ORF">AVEN_46872_1</name>
</gene>
<sequence length="110" mass="13059">MQKEKYEEWMPTDEDIPAAPTLTDLEVCQAVCEQYQTIKVDDSDGDEYVEENRPTNAEIRQALDIMKRGVQHRSTNFEKQCEYEQYINELLKNNCRQATINEFFKLLFLK</sequence>
<evidence type="ECO:0000313" key="2">
    <source>
        <dbReference type="Proteomes" id="UP000499080"/>
    </source>
</evidence>
<name>A0A4Y2CLN5_ARAVE</name>